<protein>
    <submittedName>
        <fullName evidence="1">Countin-3</fullName>
    </submittedName>
</protein>
<evidence type="ECO:0000313" key="1">
    <source>
        <dbReference type="EMBL" id="OLQ10496.1"/>
    </source>
</evidence>
<dbReference type="AlphaFoldDB" id="A0A1Q9ESV0"/>
<comment type="caution">
    <text evidence="1">The sequence shown here is derived from an EMBL/GenBank/DDBJ whole genome shotgun (WGS) entry which is preliminary data.</text>
</comment>
<sequence length="173" mass="18520">MLPCEICSIGCDLAGIKEFVDILNHTDLDPIYFCELLKYCHAGPDDASARILDIKASPSTISKGETVQLLADVNVTKELGVGEFRVSVHGPVTSHISDGFLLPQGLGEGAIQLGAELKVQDDTSGDEPVIWHPGTYTFDIHLCQGECGSKHPHSKDFGTATGNFTLKEALVVV</sequence>
<reference evidence="1 2" key="1">
    <citation type="submission" date="2016-02" db="EMBL/GenBank/DDBJ databases">
        <title>Genome analysis of coral dinoflagellate symbionts highlights evolutionary adaptations to a symbiotic lifestyle.</title>
        <authorList>
            <person name="Aranda M."/>
            <person name="Li Y."/>
            <person name="Liew Y.J."/>
            <person name="Baumgarten S."/>
            <person name="Simakov O."/>
            <person name="Wilson M."/>
            <person name="Piel J."/>
            <person name="Ashoor H."/>
            <person name="Bougouffa S."/>
            <person name="Bajic V.B."/>
            <person name="Ryu T."/>
            <person name="Ravasi T."/>
            <person name="Bayer T."/>
            <person name="Micklem G."/>
            <person name="Kim H."/>
            <person name="Bhak J."/>
            <person name="Lajeunesse T.C."/>
            <person name="Voolstra C.R."/>
        </authorList>
    </citation>
    <scope>NUCLEOTIDE SEQUENCE [LARGE SCALE GENOMIC DNA]</scope>
    <source>
        <strain evidence="1 2">CCMP2467</strain>
    </source>
</reference>
<gene>
    <name evidence="1" type="primary">ctnC</name>
    <name evidence="1" type="ORF">AK812_SmicGene5708</name>
</gene>
<evidence type="ECO:0000313" key="2">
    <source>
        <dbReference type="Proteomes" id="UP000186817"/>
    </source>
</evidence>
<dbReference type="EMBL" id="LSRX01000076">
    <property type="protein sequence ID" value="OLQ10496.1"/>
    <property type="molecule type" value="Genomic_DNA"/>
</dbReference>
<dbReference type="Proteomes" id="UP000186817">
    <property type="component" value="Unassembled WGS sequence"/>
</dbReference>
<accession>A0A1Q9ESV0</accession>
<name>A0A1Q9ESV0_SYMMI</name>
<keyword evidence="2" id="KW-1185">Reference proteome</keyword>
<dbReference type="OMA" id="FDISFEY"/>
<proteinExistence type="predicted"/>
<dbReference type="OrthoDB" id="17754at2759"/>
<organism evidence="1 2">
    <name type="scientific">Symbiodinium microadriaticum</name>
    <name type="common">Dinoflagellate</name>
    <name type="synonym">Zooxanthella microadriatica</name>
    <dbReference type="NCBI Taxonomy" id="2951"/>
    <lineage>
        <taxon>Eukaryota</taxon>
        <taxon>Sar</taxon>
        <taxon>Alveolata</taxon>
        <taxon>Dinophyceae</taxon>
        <taxon>Suessiales</taxon>
        <taxon>Symbiodiniaceae</taxon>
        <taxon>Symbiodinium</taxon>
    </lineage>
</organism>